<dbReference type="InterPro" id="IPR055414">
    <property type="entry name" value="LRR_R13L4/SHOC2-like"/>
</dbReference>
<keyword evidence="1" id="KW-0433">Leucine-rich repeat</keyword>
<dbReference type="Pfam" id="PF23598">
    <property type="entry name" value="LRR_14"/>
    <property type="match status" value="1"/>
</dbReference>
<organism evidence="5">
    <name type="scientific">Naegleria gruberi</name>
    <name type="common">Amoeba</name>
    <dbReference type="NCBI Taxonomy" id="5762"/>
    <lineage>
        <taxon>Eukaryota</taxon>
        <taxon>Discoba</taxon>
        <taxon>Heterolobosea</taxon>
        <taxon>Tetramitia</taxon>
        <taxon>Eutetramitia</taxon>
        <taxon>Vahlkampfiidae</taxon>
        <taxon>Naegleria</taxon>
    </lineage>
</organism>
<feature type="domain" description="Disease resistance R13L4/SHOC-2-like LRR" evidence="3">
    <location>
        <begin position="339"/>
        <end position="542"/>
    </location>
</feature>
<evidence type="ECO:0000256" key="1">
    <source>
        <dbReference type="ARBA" id="ARBA00022614"/>
    </source>
</evidence>
<sequence>MGNKQAKKHATSHLQTFHGIFSHYGMINFDEQNLQQNSNTSSATPQQESTSIVRNLKEILEGKHQIKLNPEMEDKICGWIIKNFTDLEKWKKVEVSRQVVSSFEKLFDGKVGQKGEKEWKSVVLDMINYIIPKYLKGFGVGNRQLCEVTIFNSDLRGEMPNIDLLTTLDKAHKLQDLDFSINNLTSLNEDWFIGKLSQNGESDLKKLALSGNMFEHLNLPKGECAIFPNLKNIYLHNNIMLKTFPKWVCYQPKIEILKLYECQIEGLIPKELFIHAKTMLTLEMYNNNLDGFETFNDEDLNRLELLKLSTLVLHSNNISQLPSTLFNGNIFGNLKELFVSFNNLTAFPESMGDLNHLHTIIAESNQIADIPSSFAKLSVLRELNLAFNKLTRFPTELLELESLETLEINNNAIEQVPLEASEWSKLRRLAKLTLSRNLIKKLPENWISESCLFSMQRLNVGYNQIEELNIFGTFDSNLMYDEKPIIPRLSQFISCGNRVKQFPTALVEIFKETLQVIYLGHNEMQSIPDMSSVSRLVHLNLCYNNIEGELRDKCRCFGGFLEDLYLLPG</sequence>
<dbReference type="Proteomes" id="UP000006671">
    <property type="component" value="Unassembled WGS sequence"/>
</dbReference>
<gene>
    <name evidence="4" type="ORF">NAEGRDRAFT_78356</name>
</gene>
<accession>D2V304</accession>
<dbReference type="OrthoDB" id="1728874at2759"/>
<dbReference type="SMART" id="SM00364">
    <property type="entry name" value="LRR_BAC"/>
    <property type="match status" value="5"/>
</dbReference>
<dbReference type="EMBL" id="GG738850">
    <property type="protein sequence ID" value="EFC48544.1"/>
    <property type="molecule type" value="Genomic_DNA"/>
</dbReference>
<keyword evidence="2" id="KW-0677">Repeat</keyword>
<proteinExistence type="predicted"/>
<dbReference type="AlphaFoldDB" id="D2V304"/>
<evidence type="ECO:0000256" key="2">
    <source>
        <dbReference type="ARBA" id="ARBA00022737"/>
    </source>
</evidence>
<evidence type="ECO:0000313" key="5">
    <source>
        <dbReference type="Proteomes" id="UP000006671"/>
    </source>
</evidence>
<dbReference type="PANTHER" id="PTHR45752:SF187">
    <property type="entry name" value="LEUCINE-RICH REPEAT AND IQ DOMAIN-CONTAINING PROTEIN 4"/>
    <property type="match status" value="1"/>
</dbReference>
<keyword evidence="5" id="KW-1185">Reference proteome</keyword>
<dbReference type="SMART" id="SM00369">
    <property type="entry name" value="LRR_TYP"/>
    <property type="match status" value="7"/>
</dbReference>
<protein>
    <submittedName>
        <fullName evidence="4">Predicted protein</fullName>
    </submittedName>
</protein>
<dbReference type="InterPro" id="IPR050715">
    <property type="entry name" value="LRR-SigEffector_domain"/>
</dbReference>
<dbReference type="InterPro" id="IPR032675">
    <property type="entry name" value="LRR_dom_sf"/>
</dbReference>
<reference evidence="4 5" key="1">
    <citation type="journal article" date="2010" name="Cell">
        <title>The genome of Naegleria gruberi illuminates early eukaryotic versatility.</title>
        <authorList>
            <person name="Fritz-Laylin L.K."/>
            <person name="Prochnik S.E."/>
            <person name="Ginger M.L."/>
            <person name="Dacks J.B."/>
            <person name="Carpenter M.L."/>
            <person name="Field M.C."/>
            <person name="Kuo A."/>
            <person name="Paredez A."/>
            <person name="Chapman J."/>
            <person name="Pham J."/>
            <person name="Shu S."/>
            <person name="Neupane R."/>
            <person name="Cipriano M."/>
            <person name="Mancuso J."/>
            <person name="Tu H."/>
            <person name="Salamov A."/>
            <person name="Lindquist E."/>
            <person name="Shapiro H."/>
            <person name="Lucas S."/>
            <person name="Grigoriev I.V."/>
            <person name="Cande W.Z."/>
            <person name="Fulton C."/>
            <person name="Rokhsar D.S."/>
            <person name="Dawson S.C."/>
        </authorList>
    </citation>
    <scope>NUCLEOTIDE SEQUENCE [LARGE SCALE GENOMIC DNA]</scope>
    <source>
        <strain evidence="4 5">NEG-M</strain>
    </source>
</reference>
<dbReference type="PANTHER" id="PTHR45752">
    <property type="entry name" value="LEUCINE-RICH REPEAT-CONTAINING"/>
    <property type="match status" value="1"/>
</dbReference>
<dbReference type="VEuPathDB" id="AmoebaDB:NAEGRDRAFT_78356"/>
<evidence type="ECO:0000313" key="4">
    <source>
        <dbReference type="EMBL" id="EFC48544.1"/>
    </source>
</evidence>
<name>D2V304_NAEGR</name>
<dbReference type="InParanoid" id="D2V304"/>
<dbReference type="eggNOG" id="KOG0619">
    <property type="taxonomic scope" value="Eukaryota"/>
</dbReference>
<evidence type="ECO:0000259" key="3">
    <source>
        <dbReference type="Pfam" id="PF23598"/>
    </source>
</evidence>
<dbReference type="SUPFAM" id="SSF52058">
    <property type="entry name" value="L domain-like"/>
    <property type="match status" value="1"/>
</dbReference>
<dbReference type="KEGG" id="ngr:NAEGRDRAFT_78356"/>
<dbReference type="InterPro" id="IPR003591">
    <property type="entry name" value="Leu-rich_rpt_typical-subtyp"/>
</dbReference>
<dbReference type="RefSeq" id="XP_002681288.1">
    <property type="nucleotide sequence ID" value="XM_002681242.1"/>
</dbReference>
<dbReference type="STRING" id="5762.D2V304"/>
<dbReference type="GeneID" id="8861531"/>
<dbReference type="Gene3D" id="3.80.10.10">
    <property type="entry name" value="Ribonuclease Inhibitor"/>
    <property type="match status" value="3"/>
</dbReference>